<dbReference type="OrthoDB" id="126946at2759"/>
<evidence type="ECO:0000313" key="5">
    <source>
        <dbReference type="Proteomes" id="UP000241890"/>
    </source>
</evidence>
<dbReference type="InterPro" id="IPR036322">
    <property type="entry name" value="WD40_repeat_dom_sf"/>
</dbReference>
<keyword evidence="5" id="KW-1185">Reference proteome</keyword>
<proteinExistence type="predicted"/>
<organism evidence="4 5">
    <name type="scientific">Hondaea fermentalgiana</name>
    <dbReference type="NCBI Taxonomy" id="2315210"/>
    <lineage>
        <taxon>Eukaryota</taxon>
        <taxon>Sar</taxon>
        <taxon>Stramenopiles</taxon>
        <taxon>Bigyra</taxon>
        <taxon>Labyrinthulomycetes</taxon>
        <taxon>Thraustochytrida</taxon>
        <taxon>Thraustochytriidae</taxon>
        <taxon>Hondaea</taxon>
    </lineage>
</organism>
<dbReference type="AlphaFoldDB" id="A0A2R5G4Y5"/>
<comment type="caution">
    <text evidence="4">The sequence shown here is derived from an EMBL/GenBank/DDBJ whole genome shotgun (WGS) entry which is preliminary data.</text>
</comment>
<dbReference type="InParanoid" id="A0A2R5G4Y5"/>
<dbReference type="SUPFAM" id="SSF50978">
    <property type="entry name" value="WD40 repeat-like"/>
    <property type="match status" value="1"/>
</dbReference>
<keyword evidence="3" id="KW-0472">Membrane</keyword>
<gene>
    <name evidence="4" type="ORF">FCC1311_016172</name>
</gene>
<reference evidence="4 5" key="1">
    <citation type="submission" date="2017-12" db="EMBL/GenBank/DDBJ databases">
        <title>Sequencing, de novo assembly and annotation of complete genome of a new Thraustochytrid species, strain FCC1311.</title>
        <authorList>
            <person name="Sedici K."/>
            <person name="Godart F."/>
            <person name="Aiese Cigliano R."/>
            <person name="Sanseverino W."/>
            <person name="Barakat M."/>
            <person name="Ortet P."/>
            <person name="Marechal E."/>
            <person name="Cagnac O."/>
            <person name="Amato A."/>
        </authorList>
    </citation>
    <scope>NUCLEOTIDE SEQUENCE [LARGE SCALE GENOMIC DNA]</scope>
</reference>
<feature type="region of interest" description="Disordered" evidence="2">
    <location>
        <begin position="66"/>
        <end position="102"/>
    </location>
</feature>
<evidence type="ECO:0000256" key="1">
    <source>
        <dbReference type="SAM" id="Coils"/>
    </source>
</evidence>
<dbReference type="EMBL" id="BEYU01000012">
    <property type="protein sequence ID" value="GBG25399.1"/>
    <property type="molecule type" value="Genomic_DNA"/>
</dbReference>
<evidence type="ECO:0000256" key="3">
    <source>
        <dbReference type="SAM" id="Phobius"/>
    </source>
</evidence>
<keyword evidence="3" id="KW-0812">Transmembrane</keyword>
<feature type="compositionally biased region" description="Gly residues" evidence="2">
    <location>
        <begin position="729"/>
        <end position="759"/>
    </location>
</feature>
<name>A0A2R5G4Y5_9STRA</name>
<evidence type="ECO:0000256" key="2">
    <source>
        <dbReference type="SAM" id="MobiDB-lite"/>
    </source>
</evidence>
<feature type="transmembrane region" description="Helical" evidence="3">
    <location>
        <begin position="35"/>
        <end position="56"/>
    </location>
</feature>
<evidence type="ECO:0000313" key="4">
    <source>
        <dbReference type="EMBL" id="GBG25399.1"/>
    </source>
</evidence>
<keyword evidence="3" id="KW-1133">Transmembrane helix</keyword>
<feature type="compositionally biased region" description="Polar residues" evidence="2">
    <location>
        <begin position="76"/>
        <end position="86"/>
    </location>
</feature>
<feature type="region of interest" description="Disordered" evidence="2">
    <location>
        <begin position="729"/>
        <end position="791"/>
    </location>
</feature>
<accession>A0A2R5G4Y5</accession>
<sequence length="791" mass="83532">MTPDVRTLTCMGLPSAQRCGRGREREREHKHKRKHAGLALLFVVLILATLGIHVVAQDAAPDEDARCEAEIGDRASSLQQDAGTQDNDVKHTPLDRIDDTNADANALDSGMAVLEDDVTTDPDLTELEFVDIPDEALQESAEEEIVHVLHMILESLTLELAETRAVIAAHERRLLALEAARNALHEHEGAHLSATQMADLLNKIEPVGTTVHVNRGSQDHKFTFADSGSASSTPATPLAEGEAHEFFESYFMERLKIPTPRALSTEILVITAKGAKTKILTNAGYQGRVSLLLTLDDAGVLSAIDTATGDVVFKERLPKPEGSDRPFRVLAIPGPQPFVYLVHEDGHAVAFNVSVSCQMQRIAGSQKVSPAQTSSTGLGIAFELKETFNLCAGSENHPSGCDGLAFAGIYGSRKTPVLVVGGSNGLARSYKRDGTLGGELLHDGANALQIATSNGNQLALSDGDHLTLANTMTLIPSRKVCEGIRGATIVDLAYDTLSPVLLYAGTAEGEVLVYNTRMRPREGDKTSTGATCKLTAKIPVFQHAVAFAQSQGGKVKAPDRGPVRIATVTGYLLARVGDVLCVFNATHTLRRPAKFLLAHALMESGDAKAGLSETLSAAMTGLMAMSQTDAPRETQYLVFAGVSGPEASMQVFESMLPYEEPSKDFGWVRGPLIVGTVVAVFFFQFSRAKKDSRSRSTFPGNFPGMMGGPGGGDFGDLDADLRKFMSRPGGGGIGGRPGTLGQAGGRGSFGSRATGGGSWGDDFDGSFGSGGRLGGGGGGGGGAFGREFGDE</sequence>
<protein>
    <submittedName>
        <fullName evidence="4">Uncharacterized protein</fullName>
    </submittedName>
</protein>
<feature type="compositionally biased region" description="Basic and acidic residues" evidence="2">
    <location>
        <begin position="87"/>
        <end position="99"/>
    </location>
</feature>
<keyword evidence="1" id="KW-0175">Coiled coil</keyword>
<feature type="coiled-coil region" evidence="1">
    <location>
        <begin position="153"/>
        <end position="180"/>
    </location>
</feature>
<dbReference type="Proteomes" id="UP000241890">
    <property type="component" value="Unassembled WGS sequence"/>
</dbReference>
<feature type="compositionally biased region" description="Gly residues" evidence="2">
    <location>
        <begin position="767"/>
        <end position="784"/>
    </location>
</feature>